<feature type="chain" id="PRO_5046749263" description="Outer membrane protein transport protein (OMPP1/FadL/TodX)" evidence="1">
    <location>
        <begin position="23"/>
        <end position="521"/>
    </location>
</feature>
<organism evidence="2 3">
    <name type="scientific">Sphingobacterium kitahiroshimense</name>
    <dbReference type="NCBI Taxonomy" id="470446"/>
    <lineage>
        <taxon>Bacteria</taxon>
        <taxon>Pseudomonadati</taxon>
        <taxon>Bacteroidota</taxon>
        <taxon>Sphingobacteriia</taxon>
        <taxon>Sphingobacteriales</taxon>
        <taxon>Sphingobacteriaceae</taxon>
        <taxon>Sphingobacterium</taxon>
    </lineage>
</organism>
<dbReference type="Gene3D" id="2.40.160.60">
    <property type="entry name" value="Outer membrane protein transport protein (OMPP1/FadL/TodX)"/>
    <property type="match status" value="1"/>
</dbReference>
<dbReference type="EMBL" id="JBDJNQ010000001">
    <property type="protein sequence ID" value="MEN5376119.1"/>
    <property type="molecule type" value="Genomic_DNA"/>
</dbReference>
<evidence type="ECO:0000313" key="2">
    <source>
        <dbReference type="EMBL" id="MEN5376119.1"/>
    </source>
</evidence>
<dbReference type="SUPFAM" id="SSF56935">
    <property type="entry name" value="Porins"/>
    <property type="match status" value="2"/>
</dbReference>
<gene>
    <name evidence="2" type="ORF">ABE541_02485</name>
</gene>
<feature type="signal peptide" evidence="1">
    <location>
        <begin position="1"/>
        <end position="22"/>
    </location>
</feature>
<sequence>MTIKKILFGSVLAIGMVGTAKAQSMTEDVLLFSQGDNGGTARFKAMGGASTALGGDISAITGNPAGLGFYNQSDASATLRYQYGKNKMDYFGNKTNSKTDNFNLDNGGVVFHLPTTRYGGDLTKGWLNFNVGIAYNRTNLFNNKLDYSGMNSDNSITHAYADRMIDEDGSAWSNDFYRSFMFEEAFDKVDKFYFPIAEDKGSEQLNSVWTKGGKSETAISFGSNYSNKFYIGATFSLTDFRYEKSAVFTEYGITKDAAGIKALNPNSDYLKPDKEEAKFVDVDYELFDHYGQVTHGSGYDFKLGMIYKPIPSLSLGFTAKTPTFLSITDESTAYTDINYFKPNEETSFSTYKSDFYDSSYDYNLQTPYKLSAGVTQYFAAGLLTAEVEFVDYASMRYRDIYNNRLTEKRINDNLKSTYQAAFNVRVGGEVLFNQILSGRAGFNYNGNPYKDAEYKTYGISAGLGAKLGRGVYLDLTGVYNANNYKENPYRITYEGDWNTVSPSVDVKNSRTNVMLTIGSKF</sequence>
<keyword evidence="3" id="KW-1185">Reference proteome</keyword>
<protein>
    <recommendedName>
        <fullName evidence="4">Outer membrane protein transport protein (OMPP1/FadL/TodX)</fullName>
    </recommendedName>
</protein>
<evidence type="ECO:0008006" key="4">
    <source>
        <dbReference type="Google" id="ProtNLM"/>
    </source>
</evidence>
<dbReference type="Proteomes" id="UP001409291">
    <property type="component" value="Unassembled WGS sequence"/>
</dbReference>
<proteinExistence type="predicted"/>
<keyword evidence="1" id="KW-0732">Signal</keyword>
<comment type="caution">
    <text evidence="2">The sequence shown here is derived from an EMBL/GenBank/DDBJ whole genome shotgun (WGS) entry which is preliminary data.</text>
</comment>
<evidence type="ECO:0000256" key="1">
    <source>
        <dbReference type="SAM" id="SignalP"/>
    </source>
</evidence>
<name>A0ABV0BR79_9SPHI</name>
<evidence type="ECO:0000313" key="3">
    <source>
        <dbReference type="Proteomes" id="UP001409291"/>
    </source>
</evidence>
<reference evidence="2 3" key="1">
    <citation type="submission" date="2024-04" db="EMBL/GenBank/DDBJ databases">
        <title>WGS of bacteria from Torrens River.</title>
        <authorList>
            <person name="Wyrsch E.R."/>
            <person name="Drigo B."/>
        </authorList>
    </citation>
    <scope>NUCLEOTIDE SEQUENCE [LARGE SCALE GENOMIC DNA]</scope>
    <source>
        <strain evidence="2 3">TWI391</strain>
    </source>
</reference>
<accession>A0ABV0BR79</accession>
<dbReference type="RefSeq" id="WP_183915069.1">
    <property type="nucleotide sequence ID" value="NZ_JBDJLH010000005.1"/>
</dbReference>